<keyword evidence="9" id="KW-1185">Reference proteome</keyword>
<evidence type="ECO:0000256" key="4">
    <source>
        <dbReference type="ARBA" id="ARBA00022737"/>
    </source>
</evidence>
<keyword evidence="4" id="KW-0677">Repeat</keyword>
<dbReference type="PANTHER" id="PTHR11501">
    <property type="entry name" value="MICROTUBULE-ASSOCIATED PROTEIN"/>
    <property type="match status" value="1"/>
</dbReference>
<feature type="compositionally biased region" description="Basic and acidic residues" evidence="7">
    <location>
        <begin position="393"/>
        <end position="415"/>
    </location>
</feature>
<dbReference type="PROSITE" id="PS51491">
    <property type="entry name" value="TAU_MAP_2"/>
    <property type="match status" value="3"/>
</dbReference>
<dbReference type="GO" id="GO:0008017">
    <property type="term" value="F:microtubule binding"/>
    <property type="evidence" value="ECO:0007669"/>
    <property type="project" value="InterPro"/>
</dbReference>
<proteinExistence type="predicted"/>
<protein>
    <recommendedName>
        <fullName evidence="6">Microtubule-associated protein</fullName>
    </recommendedName>
</protein>
<dbReference type="GO" id="GO:0043005">
    <property type="term" value="C:neuron projection"/>
    <property type="evidence" value="ECO:0007669"/>
    <property type="project" value="TreeGrafter"/>
</dbReference>
<comment type="subcellular location">
    <subcellularLocation>
        <location evidence="1 6">Cytoplasm</location>
        <location evidence="1 6">Cytoskeleton</location>
    </subcellularLocation>
</comment>
<feature type="compositionally biased region" description="Polar residues" evidence="7">
    <location>
        <begin position="327"/>
        <end position="336"/>
    </location>
</feature>
<dbReference type="Proteomes" id="UP001195483">
    <property type="component" value="Unassembled WGS sequence"/>
</dbReference>
<dbReference type="PROSITE" id="PS00229">
    <property type="entry name" value="TAU_MAP_1"/>
    <property type="match status" value="2"/>
</dbReference>
<sequence>MTILSDHMVTVYVLVNLLHKLPVLLCGHNLKMANCPADQVQRLSLQGDYESLGIGNSNTSHNGGGYSDISAGLASNSLQAKTDPFQHGSSFIDGATSGGAGDFYNGFEQDSCSHGGTVQGGYTDLMPQSLCDDIDNIGGLKDTMQERNLLGNLDTGQGIVVKHVDGVVKHVDGVDNDYFMSAGQPLVDIIGQNQDFQLHPPISKQMDLMGDDSNIYSESLSNSRMVKEANFEPDITSKTIPLVEVMSSSLYGNDDFEGFSTTKENIDLMNQEFYEQEHLQATLSPGQSEDGSSWRPEMDPERSRRSTSPERELFDSGSMSLGLGQDMTGSLYSDQEYSGVFSPEMDQERSRSLSHERVIDSPMTDSEYKSGDVGQKEFQPQEMAPENQTTESSELHPETETHEEHSSLAVDEAKRPTTLQKDSKIPSPQRMFEAKSSVSKKLDADPSKSKDMSRSQLNSPQLRMGQIPRPKSSVATTSDVSLNKPEWNTYQREYGPATFPTRKKEKDIKTPTTPTRPSTAPPERKKKDASSDSGVEEDRLSRKSFEENKKKYGTDTKNKNYKPGGGNVRIFTSKVEVKNVESKIDTKPPKTSSPKKEPATPELSKSPTPTPSYKTVQSKVGSMNNLKHSPGGGNVKIASTKLNFSNVTSKVGSKDNLTHRPGGGEKKIVSTKVSWNADPKVGSMEKVQHTPGGGKVTIHSEKVQWNAAPKVGSLDNATYSPGGGNVKINLHQPVQWNALSRVGSLENVHYSPGGGSVKVTFHPVQWNATPRVGSLDNVHYTPGGGKVTIESQKLGFKEAAQPKVGSMEKVGHRPGGGDKKIETQKLSFKENATARTDHKRKDSSSDK</sequence>
<feature type="compositionally biased region" description="Polar residues" evidence="7">
    <location>
        <begin position="473"/>
        <end position="491"/>
    </location>
</feature>
<name>A0AAE0SB89_9BIVA</name>
<dbReference type="GO" id="GO:0005874">
    <property type="term" value="C:microtubule"/>
    <property type="evidence" value="ECO:0007669"/>
    <property type="project" value="UniProtKB-KW"/>
</dbReference>
<keyword evidence="5 6" id="KW-0206">Cytoskeleton</keyword>
<dbReference type="EMBL" id="JAEAOA010001650">
    <property type="protein sequence ID" value="KAK3588612.1"/>
    <property type="molecule type" value="Genomic_DNA"/>
</dbReference>
<feature type="region of interest" description="Disordered" evidence="7">
    <location>
        <begin position="799"/>
        <end position="847"/>
    </location>
</feature>
<reference evidence="8" key="1">
    <citation type="journal article" date="2021" name="Genome Biol. Evol.">
        <title>A High-Quality Reference Genome for a Parasitic Bivalve with Doubly Uniparental Inheritance (Bivalvia: Unionida).</title>
        <authorList>
            <person name="Smith C.H."/>
        </authorList>
    </citation>
    <scope>NUCLEOTIDE SEQUENCE</scope>
    <source>
        <strain evidence="8">CHS0354</strain>
    </source>
</reference>
<dbReference type="PANTHER" id="PTHR11501:SF18">
    <property type="entry name" value="MICROTUBULE-ASSOCIATED PROTEIN"/>
    <property type="match status" value="1"/>
</dbReference>
<reference evidence="8" key="2">
    <citation type="journal article" date="2021" name="Genome Biol. Evol.">
        <title>Developing a high-quality reference genome for a parasitic bivalve with doubly uniparental inheritance (Bivalvia: Unionida).</title>
        <authorList>
            <person name="Smith C.H."/>
        </authorList>
    </citation>
    <scope>NUCLEOTIDE SEQUENCE</scope>
    <source>
        <strain evidence="8">CHS0354</strain>
        <tissue evidence="8">Mantle</tissue>
    </source>
</reference>
<dbReference type="GO" id="GO:0031175">
    <property type="term" value="P:neuron projection development"/>
    <property type="evidence" value="ECO:0007669"/>
    <property type="project" value="TreeGrafter"/>
</dbReference>
<feature type="compositionally biased region" description="Basic and acidic residues" evidence="7">
    <location>
        <begin position="575"/>
        <end position="599"/>
    </location>
</feature>
<dbReference type="InterPro" id="IPR027324">
    <property type="entry name" value="MAP2/MAP4/Tau"/>
</dbReference>
<evidence type="ECO:0000256" key="3">
    <source>
        <dbReference type="ARBA" id="ARBA00022553"/>
    </source>
</evidence>
<accession>A0AAE0SB89</accession>
<dbReference type="InterPro" id="IPR001084">
    <property type="entry name" value="MAP_tubulin-bd_rpt"/>
</dbReference>
<evidence type="ECO:0000313" key="9">
    <source>
        <dbReference type="Proteomes" id="UP001195483"/>
    </source>
</evidence>
<reference evidence="8" key="3">
    <citation type="submission" date="2023-05" db="EMBL/GenBank/DDBJ databases">
        <authorList>
            <person name="Smith C.H."/>
        </authorList>
    </citation>
    <scope>NUCLEOTIDE SEQUENCE</scope>
    <source>
        <strain evidence="8">CHS0354</strain>
        <tissue evidence="8">Mantle</tissue>
    </source>
</reference>
<evidence type="ECO:0000256" key="7">
    <source>
        <dbReference type="SAM" id="MobiDB-lite"/>
    </source>
</evidence>
<feature type="compositionally biased region" description="Basic and acidic residues" evidence="7">
    <location>
        <begin position="440"/>
        <end position="453"/>
    </location>
</feature>
<gene>
    <name evidence="8" type="ORF">CHS0354_027336</name>
</gene>
<feature type="compositionally biased region" description="Polar residues" evidence="7">
    <location>
        <begin position="603"/>
        <end position="627"/>
    </location>
</feature>
<keyword evidence="3" id="KW-0597">Phosphoprotein</keyword>
<feature type="compositionally biased region" description="Basic and acidic residues" evidence="7">
    <location>
        <begin position="346"/>
        <end position="359"/>
    </location>
</feature>
<feature type="compositionally biased region" description="Basic and acidic residues" evidence="7">
    <location>
        <begin position="809"/>
        <end position="823"/>
    </location>
</feature>
<organism evidence="8 9">
    <name type="scientific">Potamilus streckersoni</name>
    <dbReference type="NCBI Taxonomy" id="2493646"/>
    <lineage>
        <taxon>Eukaryota</taxon>
        <taxon>Metazoa</taxon>
        <taxon>Spiralia</taxon>
        <taxon>Lophotrochozoa</taxon>
        <taxon>Mollusca</taxon>
        <taxon>Bivalvia</taxon>
        <taxon>Autobranchia</taxon>
        <taxon>Heteroconchia</taxon>
        <taxon>Palaeoheterodonta</taxon>
        <taxon>Unionida</taxon>
        <taxon>Unionoidea</taxon>
        <taxon>Unionidae</taxon>
        <taxon>Ambleminae</taxon>
        <taxon>Lampsilini</taxon>
        <taxon>Potamilus</taxon>
    </lineage>
</organism>
<evidence type="ECO:0000256" key="2">
    <source>
        <dbReference type="ARBA" id="ARBA00022490"/>
    </source>
</evidence>
<evidence type="ECO:0000256" key="6">
    <source>
        <dbReference type="RuleBase" id="RU000686"/>
    </source>
</evidence>
<comment type="caution">
    <text evidence="8">The sequence shown here is derived from an EMBL/GenBank/DDBJ whole genome shotgun (WGS) entry which is preliminary data.</text>
</comment>
<dbReference type="AlphaFoldDB" id="A0AAE0SB89"/>
<dbReference type="GO" id="GO:0000226">
    <property type="term" value="P:microtubule cytoskeleton organization"/>
    <property type="evidence" value="ECO:0007669"/>
    <property type="project" value="TreeGrafter"/>
</dbReference>
<feature type="compositionally biased region" description="Basic and acidic residues" evidence="7">
    <location>
        <begin position="835"/>
        <end position="847"/>
    </location>
</feature>
<feature type="region of interest" description="Disordered" evidence="7">
    <location>
        <begin position="281"/>
        <end position="634"/>
    </location>
</feature>
<keyword evidence="2 6" id="KW-0963">Cytoplasm</keyword>
<evidence type="ECO:0000256" key="5">
    <source>
        <dbReference type="ARBA" id="ARBA00023212"/>
    </source>
</evidence>
<evidence type="ECO:0000256" key="1">
    <source>
        <dbReference type="ARBA" id="ARBA00004245"/>
    </source>
</evidence>
<feature type="compositionally biased region" description="Basic and acidic residues" evidence="7">
    <location>
        <begin position="296"/>
        <end position="314"/>
    </location>
</feature>
<feature type="compositionally biased region" description="Polar residues" evidence="7">
    <location>
        <begin position="281"/>
        <end position="291"/>
    </location>
</feature>
<evidence type="ECO:0000313" key="8">
    <source>
        <dbReference type="EMBL" id="KAK3588612.1"/>
    </source>
</evidence>
<keyword evidence="6" id="KW-0493">Microtubule</keyword>
<dbReference type="Pfam" id="PF00418">
    <property type="entry name" value="Tubulin-binding"/>
    <property type="match status" value="7"/>
</dbReference>
<feature type="compositionally biased region" description="Basic and acidic residues" evidence="7">
    <location>
        <begin position="522"/>
        <end position="558"/>
    </location>
</feature>